<protein>
    <submittedName>
        <fullName evidence="2">Uncharacterized protein</fullName>
    </submittedName>
</protein>
<evidence type="ECO:0000313" key="2">
    <source>
        <dbReference type="EMBL" id="OOF90306.1"/>
    </source>
</evidence>
<accession>A0A1R3R748</accession>
<evidence type="ECO:0000256" key="1">
    <source>
        <dbReference type="SAM" id="MobiDB-lite"/>
    </source>
</evidence>
<feature type="compositionally biased region" description="Polar residues" evidence="1">
    <location>
        <begin position="43"/>
        <end position="52"/>
    </location>
</feature>
<proteinExistence type="predicted"/>
<gene>
    <name evidence="2" type="ORF">ASPCADRAFT_212075</name>
</gene>
<dbReference type="VEuPathDB" id="FungiDB:ASPCADRAFT_212075"/>
<reference evidence="3" key="1">
    <citation type="journal article" date="2017" name="Genome Biol.">
        <title>Comparative genomics reveals high biological diversity and specific adaptations in the industrially and medically important fungal genus Aspergillus.</title>
        <authorList>
            <person name="de Vries R.P."/>
            <person name="Riley R."/>
            <person name="Wiebenga A."/>
            <person name="Aguilar-Osorio G."/>
            <person name="Amillis S."/>
            <person name="Uchima C.A."/>
            <person name="Anderluh G."/>
            <person name="Asadollahi M."/>
            <person name="Askin M."/>
            <person name="Barry K."/>
            <person name="Battaglia E."/>
            <person name="Bayram O."/>
            <person name="Benocci T."/>
            <person name="Braus-Stromeyer S.A."/>
            <person name="Caldana C."/>
            <person name="Canovas D."/>
            <person name="Cerqueira G.C."/>
            <person name="Chen F."/>
            <person name="Chen W."/>
            <person name="Choi C."/>
            <person name="Clum A."/>
            <person name="Dos Santos R.A."/>
            <person name="Damasio A.R."/>
            <person name="Diallinas G."/>
            <person name="Emri T."/>
            <person name="Fekete E."/>
            <person name="Flipphi M."/>
            <person name="Freyberg S."/>
            <person name="Gallo A."/>
            <person name="Gournas C."/>
            <person name="Habgood R."/>
            <person name="Hainaut M."/>
            <person name="Harispe M.L."/>
            <person name="Henrissat B."/>
            <person name="Hilden K.S."/>
            <person name="Hope R."/>
            <person name="Hossain A."/>
            <person name="Karabika E."/>
            <person name="Karaffa L."/>
            <person name="Karanyi Z."/>
            <person name="Krasevec N."/>
            <person name="Kuo A."/>
            <person name="Kusch H."/>
            <person name="LaButti K."/>
            <person name="Lagendijk E.L."/>
            <person name="Lapidus A."/>
            <person name="Levasseur A."/>
            <person name="Lindquist E."/>
            <person name="Lipzen A."/>
            <person name="Logrieco A.F."/>
            <person name="MacCabe A."/>
            <person name="Maekelae M.R."/>
            <person name="Malavazi I."/>
            <person name="Melin P."/>
            <person name="Meyer V."/>
            <person name="Mielnichuk N."/>
            <person name="Miskei M."/>
            <person name="Molnar A.P."/>
            <person name="Mule G."/>
            <person name="Ngan C.Y."/>
            <person name="Orejas M."/>
            <person name="Orosz E."/>
            <person name="Ouedraogo J.P."/>
            <person name="Overkamp K.M."/>
            <person name="Park H.-S."/>
            <person name="Perrone G."/>
            <person name="Piumi F."/>
            <person name="Punt P.J."/>
            <person name="Ram A.F."/>
            <person name="Ramon A."/>
            <person name="Rauscher S."/>
            <person name="Record E."/>
            <person name="Riano-Pachon D.M."/>
            <person name="Robert V."/>
            <person name="Roehrig J."/>
            <person name="Ruller R."/>
            <person name="Salamov A."/>
            <person name="Salih N.S."/>
            <person name="Samson R.A."/>
            <person name="Sandor E."/>
            <person name="Sanguinetti M."/>
            <person name="Schuetze T."/>
            <person name="Sepcic K."/>
            <person name="Shelest E."/>
            <person name="Sherlock G."/>
            <person name="Sophianopoulou V."/>
            <person name="Squina F.M."/>
            <person name="Sun H."/>
            <person name="Susca A."/>
            <person name="Todd R.B."/>
            <person name="Tsang A."/>
            <person name="Unkles S.E."/>
            <person name="van de Wiele N."/>
            <person name="van Rossen-Uffink D."/>
            <person name="Oliveira J.V."/>
            <person name="Vesth T.C."/>
            <person name="Visser J."/>
            <person name="Yu J.-H."/>
            <person name="Zhou M."/>
            <person name="Andersen M.R."/>
            <person name="Archer D.B."/>
            <person name="Baker S.E."/>
            <person name="Benoit I."/>
            <person name="Brakhage A.A."/>
            <person name="Braus G.H."/>
            <person name="Fischer R."/>
            <person name="Frisvad J.C."/>
            <person name="Goldman G.H."/>
            <person name="Houbraken J."/>
            <person name="Oakley B."/>
            <person name="Pocsi I."/>
            <person name="Scazzocchio C."/>
            <person name="Seiboth B."/>
            <person name="vanKuyk P.A."/>
            <person name="Wortman J."/>
            <person name="Dyer P.S."/>
            <person name="Grigoriev I.V."/>
        </authorList>
    </citation>
    <scope>NUCLEOTIDE SEQUENCE [LARGE SCALE GENOMIC DNA]</scope>
    <source>
        <strain evidence="3">ITEM 5010</strain>
    </source>
</reference>
<name>A0A1R3R748_ASPC5</name>
<evidence type="ECO:0000313" key="3">
    <source>
        <dbReference type="Proteomes" id="UP000188318"/>
    </source>
</evidence>
<dbReference type="Proteomes" id="UP000188318">
    <property type="component" value="Unassembled WGS sequence"/>
</dbReference>
<feature type="region of interest" description="Disordered" evidence="1">
    <location>
        <begin position="1"/>
        <end position="52"/>
    </location>
</feature>
<keyword evidence="3" id="KW-1185">Reference proteome</keyword>
<organism evidence="2 3">
    <name type="scientific">Aspergillus carbonarius (strain ITEM 5010)</name>
    <dbReference type="NCBI Taxonomy" id="602072"/>
    <lineage>
        <taxon>Eukaryota</taxon>
        <taxon>Fungi</taxon>
        <taxon>Dikarya</taxon>
        <taxon>Ascomycota</taxon>
        <taxon>Pezizomycotina</taxon>
        <taxon>Eurotiomycetes</taxon>
        <taxon>Eurotiomycetidae</taxon>
        <taxon>Eurotiales</taxon>
        <taxon>Aspergillaceae</taxon>
        <taxon>Aspergillus</taxon>
        <taxon>Aspergillus subgen. Circumdati</taxon>
    </lineage>
</organism>
<sequence>MKLKNESENQTGPGDDADRVLHKSRCTPCAQDKPTNREEGNRTYLSDASTRT</sequence>
<dbReference type="EMBL" id="KV907544">
    <property type="protein sequence ID" value="OOF90306.1"/>
    <property type="molecule type" value="Genomic_DNA"/>
</dbReference>
<dbReference type="AlphaFoldDB" id="A0A1R3R748"/>